<evidence type="ECO:0000256" key="10">
    <source>
        <dbReference type="SAM" id="MobiDB-lite"/>
    </source>
</evidence>
<dbReference type="PROSITE" id="PS00517">
    <property type="entry name" value="RNASE_3_1"/>
    <property type="match status" value="1"/>
</dbReference>
<dbReference type="SMART" id="SM00358">
    <property type="entry name" value="DSRM"/>
    <property type="match status" value="1"/>
</dbReference>
<keyword evidence="9" id="KW-0963">Cytoplasm</keyword>
<evidence type="ECO:0000256" key="7">
    <source>
        <dbReference type="ARBA" id="ARBA00022801"/>
    </source>
</evidence>
<keyword evidence="4 9" id="KW-0507">mRNA processing</keyword>
<dbReference type="InterPro" id="IPR011907">
    <property type="entry name" value="RNase_III"/>
</dbReference>
<dbReference type="GO" id="GO:0046872">
    <property type="term" value="F:metal ion binding"/>
    <property type="evidence" value="ECO:0007669"/>
    <property type="project" value="UniProtKB-KW"/>
</dbReference>
<dbReference type="GO" id="GO:0008033">
    <property type="term" value="P:tRNA processing"/>
    <property type="evidence" value="ECO:0007669"/>
    <property type="project" value="UniProtKB-KW"/>
</dbReference>
<dbReference type="AlphaFoldDB" id="A0A517ZVN6"/>
<keyword evidence="6 9" id="KW-0255">Endonuclease</keyword>
<comment type="similarity">
    <text evidence="2">Belongs to the ribonuclease III family.</text>
</comment>
<dbReference type="Proteomes" id="UP000319383">
    <property type="component" value="Chromosome"/>
</dbReference>
<reference evidence="13 14" key="1">
    <citation type="submission" date="2019-02" db="EMBL/GenBank/DDBJ databases">
        <title>Deep-cultivation of Planctomycetes and their phenomic and genomic characterization uncovers novel biology.</title>
        <authorList>
            <person name="Wiegand S."/>
            <person name="Jogler M."/>
            <person name="Boedeker C."/>
            <person name="Pinto D."/>
            <person name="Vollmers J."/>
            <person name="Rivas-Marin E."/>
            <person name="Kohn T."/>
            <person name="Peeters S.H."/>
            <person name="Heuer A."/>
            <person name="Rast P."/>
            <person name="Oberbeckmann S."/>
            <person name="Bunk B."/>
            <person name="Jeske O."/>
            <person name="Meyerdierks A."/>
            <person name="Storesund J.E."/>
            <person name="Kallscheuer N."/>
            <person name="Luecker S."/>
            <person name="Lage O.M."/>
            <person name="Pohl T."/>
            <person name="Merkel B.J."/>
            <person name="Hornburger P."/>
            <person name="Mueller R.-W."/>
            <person name="Bruemmer F."/>
            <person name="Labrenz M."/>
            <person name="Spormann A.M."/>
            <person name="Op den Camp H."/>
            <person name="Overmann J."/>
            <person name="Amann R."/>
            <person name="Jetten M.S.M."/>
            <person name="Mascher T."/>
            <person name="Medema M.H."/>
            <person name="Devos D.P."/>
            <person name="Kaster A.-K."/>
            <person name="Ovreas L."/>
            <person name="Rohde M."/>
            <person name="Galperin M.Y."/>
            <person name="Jogler C."/>
        </authorList>
    </citation>
    <scope>NUCLEOTIDE SEQUENCE [LARGE SCALE GENOMIC DNA]</scope>
    <source>
        <strain evidence="13 14">Mal52</strain>
    </source>
</reference>
<dbReference type="InterPro" id="IPR000999">
    <property type="entry name" value="RNase_III_dom"/>
</dbReference>
<dbReference type="PROSITE" id="PS50142">
    <property type="entry name" value="RNASE_3_2"/>
    <property type="match status" value="1"/>
</dbReference>
<keyword evidence="9" id="KW-0460">Magnesium</keyword>
<dbReference type="HAMAP" id="MF_00104">
    <property type="entry name" value="RNase_III"/>
    <property type="match status" value="1"/>
</dbReference>
<keyword evidence="3 9" id="KW-0698">rRNA processing</keyword>
<evidence type="ECO:0000256" key="3">
    <source>
        <dbReference type="ARBA" id="ARBA00022552"/>
    </source>
</evidence>
<proteinExistence type="inferred from homology"/>
<evidence type="ECO:0000259" key="12">
    <source>
        <dbReference type="PROSITE" id="PS50142"/>
    </source>
</evidence>
<dbReference type="NCBIfam" id="TIGR02191">
    <property type="entry name" value="RNaseIII"/>
    <property type="match status" value="1"/>
</dbReference>
<gene>
    <name evidence="9 13" type="primary">rnc</name>
    <name evidence="13" type="ORF">Mal52_50750</name>
</gene>
<evidence type="ECO:0000259" key="11">
    <source>
        <dbReference type="PROSITE" id="PS50137"/>
    </source>
</evidence>
<dbReference type="GO" id="GO:0005737">
    <property type="term" value="C:cytoplasm"/>
    <property type="evidence" value="ECO:0007669"/>
    <property type="project" value="UniProtKB-SubCell"/>
</dbReference>
<dbReference type="GO" id="GO:0006364">
    <property type="term" value="P:rRNA processing"/>
    <property type="evidence" value="ECO:0007669"/>
    <property type="project" value="UniProtKB-UniRule"/>
</dbReference>
<keyword evidence="9" id="KW-0699">rRNA-binding</keyword>
<dbReference type="FunFam" id="1.10.1520.10:FF:000001">
    <property type="entry name" value="Ribonuclease 3"/>
    <property type="match status" value="1"/>
</dbReference>
<evidence type="ECO:0000256" key="6">
    <source>
        <dbReference type="ARBA" id="ARBA00022759"/>
    </source>
</evidence>
<protein>
    <recommendedName>
        <fullName evidence="9">Ribonuclease 3</fullName>
        <ecNumber evidence="9">3.1.26.3</ecNumber>
    </recommendedName>
    <alternativeName>
        <fullName evidence="9">Ribonuclease III</fullName>
        <shortName evidence="9">RNase III</shortName>
    </alternativeName>
</protein>
<dbReference type="RefSeq" id="WP_145379054.1">
    <property type="nucleotide sequence ID" value="NZ_CP036276.1"/>
</dbReference>
<dbReference type="GO" id="GO:0010468">
    <property type="term" value="P:regulation of gene expression"/>
    <property type="evidence" value="ECO:0007669"/>
    <property type="project" value="TreeGrafter"/>
</dbReference>
<dbReference type="InterPro" id="IPR036389">
    <property type="entry name" value="RNase_III_sf"/>
</dbReference>
<dbReference type="PROSITE" id="PS50137">
    <property type="entry name" value="DS_RBD"/>
    <property type="match status" value="1"/>
</dbReference>
<feature type="domain" description="DRBM" evidence="11">
    <location>
        <begin position="165"/>
        <end position="234"/>
    </location>
</feature>
<comment type="cofactor">
    <cofactor evidence="9">
        <name>Mg(2+)</name>
        <dbReference type="ChEBI" id="CHEBI:18420"/>
    </cofactor>
</comment>
<dbReference type="CDD" id="cd00593">
    <property type="entry name" value="RIBOc"/>
    <property type="match status" value="1"/>
</dbReference>
<dbReference type="Pfam" id="PF00035">
    <property type="entry name" value="dsrm"/>
    <property type="match status" value="1"/>
</dbReference>
<feature type="active site" evidence="9">
    <location>
        <position position="56"/>
    </location>
</feature>
<accession>A0A517ZVN6</accession>
<organism evidence="13 14">
    <name type="scientific">Symmachiella dynata</name>
    <dbReference type="NCBI Taxonomy" id="2527995"/>
    <lineage>
        <taxon>Bacteria</taxon>
        <taxon>Pseudomonadati</taxon>
        <taxon>Planctomycetota</taxon>
        <taxon>Planctomycetia</taxon>
        <taxon>Planctomycetales</taxon>
        <taxon>Planctomycetaceae</taxon>
        <taxon>Symmachiella</taxon>
    </lineage>
</organism>
<keyword evidence="7 9" id="KW-0378">Hydrolase</keyword>
<name>A0A517ZVN6_9PLAN</name>
<sequence>MPANPEPSFDDDLLARCEEVLQYKFRDRDILRNCLTHASIATHRLASNERLEFLGDAILGGVVCEMLYLQFPDYPEGEMTRIKSIVVSRNSCAKVSTQLGFQDFLLLGRGLSIHDTVPTSVMAAVLESIIAGVYLDGGWEPAHALVGRFMAPEIALASESHHGRNFKSLLQQHTQKLMGATPIYSLLDEQGPDHSKSFKVAAVIESQNYAAAWGATKKEAEQRAARNALHELEGKDIPHAAE</sequence>
<dbReference type="InterPro" id="IPR014720">
    <property type="entry name" value="dsRBD_dom"/>
</dbReference>
<feature type="binding site" evidence="9">
    <location>
        <position position="52"/>
    </location>
    <ligand>
        <name>Mg(2+)</name>
        <dbReference type="ChEBI" id="CHEBI:18420"/>
    </ligand>
</feature>
<feature type="active site" evidence="9">
    <location>
        <position position="127"/>
    </location>
</feature>
<evidence type="ECO:0000256" key="9">
    <source>
        <dbReference type="HAMAP-Rule" id="MF_00104"/>
    </source>
</evidence>
<dbReference type="PANTHER" id="PTHR11207:SF0">
    <property type="entry name" value="RIBONUCLEASE 3"/>
    <property type="match status" value="1"/>
</dbReference>
<comment type="caution">
    <text evidence="9">Lacks conserved residue(s) required for the propagation of feature annotation.</text>
</comment>
<feature type="binding site" evidence="9">
    <location>
        <position position="127"/>
    </location>
    <ligand>
        <name>Mg(2+)</name>
        <dbReference type="ChEBI" id="CHEBI:18420"/>
    </ligand>
</feature>
<comment type="catalytic activity">
    <reaction evidence="1 9">
        <text>Endonucleolytic cleavage to 5'-phosphomonoester.</text>
        <dbReference type="EC" id="3.1.26.3"/>
    </reaction>
</comment>
<keyword evidence="9" id="KW-0479">Metal-binding</keyword>
<evidence type="ECO:0000256" key="2">
    <source>
        <dbReference type="ARBA" id="ARBA00010183"/>
    </source>
</evidence>
<dbReference type="KEGG" id="sdyn:Mal52_50750"/>
<dbReference type="GO" id="GO:0019843">
    <property type="term" value="F:rRNA binding"/>
    <property type="evidence" value="ECO:0007669"/>
    <property type="project" value="UniProtKB-KW"/>
</dbReference>
<comment type="function">
    <text evidence="9">Digests double-stranded RNA. Involved in the processing of primary rRNA transcript to yield the immediate precursors to the large and small rRNAs (23S and 16S). Processes some mRNAs, and tRNAs when they are encoded in the rRNA operon. Processes pre-crRNA and tracrRNA of type II CRISPR loci if present in the organism.</text>
</comment>
<keyword evidence="8 9" id="KW-0694">RNA-binding</keyword>
<keyword evidence="9" id="KW-0819">tRNA processing</keyword>
<keyword evidence="14" id="KW-1185">Reference proteome</keyword>
<comment type="subunit">
    <text evidence="9">Homodimer.</text>
</comment>
<dbReference type="CDD" id="cd10845">
    <property type="entry name" value="DSRM_RNAse_III_family"/>
    <property type="match status" value="1"/>
</dbReference>
<dbReference type="SUPFAM" id="SSF69065">
    <property type="entry name" value="RNase III domain-like"/>
    <property type="match status" value="1"/>
</dbReference>
<dbReference type="SMART" id="SM00535">
    <property type="entry name" value="RIBOc"/>
    <property type="match status" value="1"/>
</dbReference>
<evidence type="ECO:0000256" key="8">
    <source>
        <dbReference type="ARBA" id="ARBA00022884"/>
    </source>
</evidence>
<dbReference type="Pfam" id="PF14622">
    <property type="entry name" value="Ribonucleas_3_3"/>
    <property type="match status" value="1"/>
</dbReference>
<dbReference type="GO" id="GO:0004525">
    <property type="term" value="F:ribonuclease III activity"/>
    <property type="evidence" value="ECO:0007669"/>
    <property type="project" value="UniProtKB-UniRule"/>
</dbReference>
<keyword evidence="5 9" id="KW-0540">Nuclease</keyword>
<dbReference type="GO" id="GO:0003725">
    <property type="term" value="F:double-stranded RNA binding"/>
    <property type="evidence" value="ECO:0007669"/>
    <property type="project" value="TreeGrafter"/>
</dbReference>
<evidence type="ECO:0000313" key="13">
    <source>
        <dbReference type="EMBL" id="QDU46554.1"/>
    </source>
</evidence>
<evidence type="ECO:0000313" key="14">
    <source>
        <dbReference type="Proteomes" id="UP000319383"/>
    </source>
</evidence>
<evidence type="ECO:0000256" key="4">
    <source>
        <dbReference type="ARBA" id="ARBA00022664"/>
    </source>
</evidence>
<dbReference type="SUPFAM" id="SSF54768">
    <property type="entry name" value="dsRNA-binding domain-like"/>
    <property type="match status" value="1"/>
</dbReference>
<dbReference type="EMBL" id="CP036276">
    <property type="protein sequence ID" value="QDU46554.1"/>
    <property type="molecule type" value="Genomic_DNA"/>
</dbReference>
<evidence type="ECO:0000256" key="1">
    <source>
        <dbReference type="ARBA" id="ARBA00000109"/>
    </source>
</evidence>
<comment type="subcellular location">
    <subcellularLocation>
        <location evidence="9">Cytoplasm</location>
    </subcellularLocation>
</comment>
<dbReference type="Gene3D" id="1.10.1520.10">
    <property type="entry name" value="Ribonuclease III domain"/>
    <property type="match status" value="1"/>
</dbReference>
<feature type="domain" description="RNase III" evidence="12">
    <location>
        <begin position="14"/>
        <end position="138"/>
    </location>
</feature>
<dbReference type="GO" id="GO:0006397">
    <property type="term" value="P:mRNA processing"/>
    <property type="evidence" value="ECO:0007669"/>
    <property type="project" value="UniProtKB-UniRule"/>
</dbReference>
<evidence type="ECO:0000256" key="5">
    <source>
        <dbReference type="ARBA" id="ARBA00022722"/>
    </source>
</evidence>
<dbReference type="EC" id="3.1.26.3" evidence="9"/>
<dbReference type="PANTHER" id="PTHR11207">
    <property type="entry name" value="RIBONUCLEASE III"/>
    <property type="match status" value="1"/>
</dbReference>
<dbReference type="Gene3D" id="3.30.160.20">
    <property type="match status" value="1"/>
</dbReference>
<feature type="region of interest" description="Disordered" evidence="10">
    <location>
        <begin position="220"/>
        <end position="242"/>
    </location>
</feature>